<feature type="chain" id="PRO_5035422886" evidence="7">
    <location>
        <begin position="18"/>
        <end position="625"/>
    </location>
</feature>
<feature type="domain" description="G-protein coupled receptors family 2 profile 2" evidence="9">
    <location>
        <begin position="349"/>
        <end position="605"/>
    </location>
</feature>
<feature type="transmembrane region" description="Helical" evidence="6">
    <location>
        <begin position="351"/>
        <end position="373"/>
    </location>
</feature>
<dbReference type="InterPro" id="IPR017981">
    <property type="entry name" value="GPCR_2-like_7TM"/>
</dbReference>
<keyword evidence="11" id="KW-0675">Receptor</keyword>
<dbReference type="GeneID" id="101882631"/>
<gene>
    <name evidence="11" type="primary">LOC101882631</name>
</gene>
<dbReference type="KEGG" id="dre:101882631"/>
<dbReference type="GO" id="GO:0005886">
    <property type="term" value="C:plasma membrane"/>
    <property type="evidence" value="ECO:0000318"/>
    <property type="project" value="GO_Central"/>
</dbReference>
<dbReference type="InterPro" id="IPR046338">
    <property type="entry name" value="GAIN_dom_sf"/>
</dbReference>
<keyword evidence="2 6" id="KW-0812">Transmembrane</keyword>
<protein>
    <submittedName>
        <fullName evidence="11">Adhesion G-protein coupled receptor G5 isoform X1</fullName>
    </submittedName>
</protein>
<comment type="subcellular location">
    <subcellularLocation>
        <location evidence="1">Membrane</location>
        <topology evidence="1">Multi-pass membrane protein</topology>
    </subcellularLocation>
</comment>
<feature type="transmembrane region" description="Helical" evidence="6">
    <location>
        <begin position="409"/>
        <end position="435"/>
    </location>
</feature>
<dbReference type="InterPro" id="IPR000203">
    <property type="entry name" value="GPS"/>
</dbReference>
<dbReference type="PRINTS" id="PR00249">
    <property type="entry name" value="GPCRSECRETIN"/>
</dbReference>
<proteinExistence type="predicted"/>
<keyword evidence="7" id="KW-0732">Signal</keyword>
<evidence type="ECO:0000256" key="4">
    <source>
        <dbReference type="ARBA" id="ARBA00023136"/>
    </source>
</evidence>
<dbReference type="Pfam" id="PF01825">
    <property type="entry name" value="GPS"/>
    <property type="match status" value="1"/>
</dbReference>
<reference evidence="11" key="1">
    <citation type="submission" date="2025-08" db="UniProtKB">
        <authorList>
            <consortium name="RefSeq"/>
        </authorList>
    </citation>
    <scope>IDENTIFICATION</scope>
    <source>
        <strain evidence="11">Tuebingen</strain>
        <tissue evidence="11">Fibroblasts and whole tissue</tissue>
    </source>
</reference>
<evidence type="ECO:0000256" key="5">
    <source>
        <dbReference type="ARBA" id="ARBA00023157"/>
    </source>
</evidence>
<evidence type="ECO:0000256" key="2">
    <source>
        <dbReference type="ARBA" id="ARBA00022692"/>
    </source>
</evidence>
<keyword evidence="10" id="KW-1185">Reference proteome</keyword>
<dbReference type="PANTHER" id="PTHR12011">
    <property type="entry name" value="ADHESION G-PROTEIN COUPLED RECEPTOR"/>
    <property type="match status" value="1"/>
</dbReference>
<dbReference type="GO" id="GO:0004930">
    <property type="term" value="F:G protein-coupled receptor activity"/>
    <property type="evidence" value="ECO:0000318"/>
    <property type="project" value="GO_Central"/>
</dbReference>
<dbReference type="InterPro" id="IPR000832">
    <property type="entry name" value="GPCR_2_secretin-like"/>
</dbReference>
<evidence type="ECO:0000256" key="6">
    <source>
        <dbReference type="SAM" id="Phobius"/>
    </source>
</evidence>
<evidence type="ECO:0000313" key="11">
    <source>
        <dbReference type="RefSeq" id="XP_005166671.2"/>
    </source>
</evidence>
<dbReference type="Proteomes" id="UP000000437">
    <property type="component" value="Chromosome 7"/>
</dbReference>
<feature type="transmembrane region" description="Helical" evidence="6">
    <location>
        <begin position="579"/>
        <end position="603"/>
    </location>
</feature>
<evidence type="ECO:0000256" key="3">
    <source>
        <dbReference type="ARBA" id="ARBA00022989"/>
    </source>
</evidence>
<evidence type="ECO:0000313" key="10">
    <source>
        <dbReference type="Proteomes" id="UP000000437"/>
    </source>
</evidence>
<feature type="transmembrane region" description="Helical" evidence="6">
    <location>
        <begin position="550"/>
        <end position="573"/>
    </location>
</feature>
<name>A0A8M2BE40_DANRE</name>
<dbReference type="OrthoDB" id="283575at2759"/>
<feature type="signal peptide" evidence="7">
    <location>
        <begin position="1"/>
        <end position="17"/>
    </location>
</feature>
<dbReference type="GO" id="GO:0007166">
    <property type="term" value="P:cell surface receptor signaling pathway"/>
    <property type="evidence" value="ECO:0007669"/>
    <property type="project" value="InterPro"/>
</dbReference>
<evidence type="ECO:0000256" key="7">
    <source>
        <dbReference type="SAM" id="SignalP"/>
    </source>
</evidence>
<dbReference type="InterPro" id="IPR057244">
    <property type="entry name" value="GAIN_B"/>
</dbReference>
<dbReference type="GO" id="GO:0007186">
    <property type="term" value="P:G protein-coupled receptor signaling pathway"/>
    <property type="evidence" value="ECO:0000318"/>
    <property type="project" value="GO_Central"/>
</dbReference>
<feature type="transmembrane region" description="Helical" evidence="6">
    <location>
        <begin position="455"/>
        <end position="475"/>
    </location>
</feature>
<organism evidence="10 11">
    <name type="scientific">Danio rerio</name>
    <name type="common">Zebrafish</name>
    <name type="synonym">Brachydanio rerio</name>
    <dbReference type="NCBI Taxonomy" id="7955"/>
    <lineage>
        <taxon>Eukaryota</taxon>
        <taxon>Metazoa</taxon>
        <taxon>Chordata</taxon>
        <taxon>Craniata</taxon>
        <taxon>Vertebrata</taxon>
        <taxon>Euteleostomi</taxon>
        <taxon>Actinopterygii</taxon>
        <taxon>Neopterygii</taxon>
        <taxon>Teleostei</taxon>
        <taxon>Ostariophysi</taxon>
        <taxon>Cypriniformes</taxon>
        <taxon>Danionidae</taxon>
        <taxon>Danioninae</taxon>
        <taxon>Danio</taxon>
    </lineage>
</organism>
<keyword evidence="3 6" id="KW-1133">Transmembrane helix</keyword>
<feature type="domain" description="GAIN-B" evidence="8">
    <location>
        <begin position="180"/>
        <end position="342"/>
    </location>
</feature>
<evidence type="ECO:0000259" key="8">
    <source>
        <dbReference type="PROSITE" id="PS50221"/>
    </source>
</evidence>
<feature type="transmembrane region" description="Helical" evidence="6">
    <location>
        <begin position="385"/>
        <end position="403"/>
    </location>
</feature>
<dbReference type="PROSITE" id="PS50261">
    <property type="entry name" value="G_PROTEIN_RECEP_F2_4"/>
    <property type="match status" value="1"/>
</dbReference>
<dbReference type="FunFam" id="1.20.1070.10:FF:000222">
    <property type="entry name" value="Adhesion G protein-coupled receptor G3"/>
    <property type="match status" value="1"/>
</dbReference>
<dbReference type="Gene3D" id="1.20.1070.10">
    <property type="entry name" value="Rhodopsin 7-helix transmembrane proteins"/>
    <property type="match status" value="1"/>
</dbReference>
<dbReference type="AlphaFoldDB" id="A0A8M2BE40"/>
<evidence type="ECO:0000259" key="9">
    <source>
        <dbReference type="PROSITE" id="PS50261"/>
    </source>
</evidence>
<dbReference type="PANTHER" id="PTHR12011:SF454">
    <property type="entry name" value="ADHESION G-PROTEIN COUPLED RECEPTOR G5-LIKE"/>
    <property type="match status" value="1"/>
</dbReference>
<sequence>MILFLFFVMPGLGFISGTQTEMGNVTLQNYQTVIHIDISLNSGHRITIEDGVNKLQCNYSSLTIPCYAECSHNNFVNKNLTDPQQSQIFVTDNYKNYTTIRFTIPDTTTNCTVVKCWPEEISNLLKTKESQMVFPKDVKNINNVKNMCGAVILNETVTDTYISAEKKAIDELINNTNSNQTTTYVTKDFSLTVVSMNTSTPDDFILIPVPDVLHYKDVALTWIPVDPFLNQSQSKIGVVTYDSYEHFKVKLVNKSITSTVIRIEAPGVDLSNLKHLLKIRFRYNDTVYRPNTTLSCEFYDEQGNKTWKPDGCSTNRISNDEVECYCDHATPFALLLVDLKISKSQWEILSYISYVGCCLSAFFSAVTVFSYIFISNARAEVSSSIHVSLSAALFVLNSSFMLSEWAATLSMNGLCVFIAVTIHYSLLSSFTWMAIEAMHLYLLLIRVFNIYIKHYMIKLSVIGWGVPAVVVGGLLSVHNIRPFYGTHEMTLTDTDRTNSICWIKENIILYGVTLSYFSIVFLFNLGILITVSRQILKLHRTSRKYEKMPVWKDAGTVLGLMCLLGTTWGLAFFTSGHTIYPILYLFCIFNSMQGFYIFVWMCATTMKNGRQSLQSKTKSTVDVSR</sequence>
<dbReference type="RefSeq" id="XP_005166671.2">
    <property type="nucleotide sequence ID" value="XM_005166614.6"/>
</dbReference>
<dbReference type="PROSITE" id="PS50221">
    <property type="entry name" value="GAIN_B"/>
    <property type="match status" value="1"/>
</dbReference>
<evidence type="ECO:0000256" key="1">
    <source>
        <dbReference type="ARBA" id="ARBA00004141"/>
    </source>
</evidence>
<feature type="transmembrane region" description="Helical" evidence="6">
    <location>
        <begin position="507"/>
        <end position="529"/>
    </location>
</feature>
<accession>A0A8M2BE40</accession>
<dbReference type="Gene3D" id="2.60.220.50">
    <property type="match status" value="1"/>
</dbReference>
<keyword evidence="5" id="KW-1015">Disulfide bond</keyword>
<keyword evidence="4 6" id="KW-0472">Membrane</keyword>
<dbReference type="Pfam" id="PF00002">
    <property type="entry name" value="7tm_2"/>
    <property type="match status" value="1"/>
</dbReference>